<keyword evidence="3" id="KW-1185">Reference proteome</keyword>
<feature type="region of interest" description="Disordered" evidence="1">
    <location>
        <begin position="164"/>
        <end position="203"/>
    </location>
</feature>
<dbReference type="Proteomes" id="UP001164286">
    <property type="component" value="Unassembled WGS sequence"/>
</dbReference>
<dbReference type="AlphaFoldDB" id="A0AA38H3K2"/>
<accession>A0AA38H3K2</accession>
<evidence type="ECO:0000256" key="1">
    <source>
        <dbReference type="SAM" id="MobiDB-lite"/>
    </source>
</evidence>
<comment type="caution">
    <text evidence="2">The sequence shown here is derived from an EMBL/GenBank/DDBJ whole genome shotgun (WGS) entry which is preliminary data.</text>
</comment>
<gene>
    <name evidence="2" type="ORF">MKK02DRAFT_39225</name>
</gene>
<proteinExistence type="predicted"/>
<dbReference type="EMBL" id="JAKWFO010000011">
    <property type="protein sequence ID" value="KAI9633246.1"/>
    <property type="molecule type" value="Genomic_DNA"/>
</dbReference>
<protein>
    <submittedName>
        <fullName evidence="2">Uncharacterized protein</fullName>
    </submittedName>
</protein>
<evidence type="ECO:0000313" key="2">
    <source>
        <dbReference type="EMBL" id="KAI9633246.1"/>
    </source>
</evidence>
<dbReference type="GeneID" id="77729701"/>
<organism evidence="2 3">
    <name type="scientific">Dioszegia hungarica</name>
    <dbReference type="NCBI Taxonomy" id="4972"/>
    <lineage>
        <taxon>Eukaryota</taxon>
        <taxon>Fungi</taxon>
        <taxon>Dikarya</taxon>
        <taxon>Basidiomycota</taxon>
        <taxon>Agaricomycotina</taxon>
        <taxon>Tremellomycetes</taxon>
        <taxon>Tremellales</taxon>
        <taxon>Bulleribasidiaceae</taxon>
        <taxon>Dioszegia</taxon>
    </lineage>
</organism>
<sequence length="203" mass="21895">MSTAYRKTIYVVSLPNTLPESPQSGPRKTVIFDAESLLKTELEDSQDVTLLRDLLSSPIVPFVAHYDAVTHGAQLKSVTSLVRERLLPGRTFEVYSFADPAKGNLGGSLLLDAIEKRAKSDPGSRLYDEAIVSSEAEAEEAFRAAVDQAMTDAIYKKGAYATETAPTQTASEQQADSEKFMRALGKAMDGLPSTGSKESTDGN</sequence>
<dbReference type="RefSeq" id="XP_052943023.1">
    <property type="nucleotide sequence ID" value="XM_053090496.1"/>
</dbReference>
<feature type="compositionally biased region" description="Polar residues" evidence="1">
    <location>
        <begin position="164"/>
        <end position="174"/>
    </location>
</feature>
<evidence type="ECO:0000313" key="3">
    <source>
        <dbReference type="Proteomes" id="UP001164286"/>
    </source>
</evidence>
<name>A0AA38H3K2_9TREE</name>
<reference evidence="2" key="1">
    <citation type="journal article" date="2022" name="G3 (Bethesda)">
        <title>High quality genome of the basidiomycete yeast Dioszegia hungarica PDD-24b-2 isolated from cloud water.</title>
        <authorList>
            <person name="Jarrige D."/>
            <person name="Haridas S."/>
            <person name="Bleykasten-Grosshans C."/>
            <person name="Joly M."/>
            <person name="Nadalig T."/>
            <person name="Sancelme M."/>
            <person name="Vuilleumier S."/>
            <person name="Grigoriev I.V."/>
            <person name="Amato P."/>
            <person name="Bringel F."/>
        </authorList>
    </citation>
    <scope>NUCLEOTIDE SEQUENCE</scope>
    <source>
        <strain evidence="2">PDD-24b-2</strain>
    </source>
</reference>